<proteinExistence type="predicted"/>
<dbReference type="AlphaFoldDB" id="A0A392WBR3"/>
<keyword evidence="2" id="KW-1185">Reference proteome</keyword>
<dbReference type="EMBL" id="LXQA011436701">
    <property type="protein sequence ID" value="MCI97229.1"/>
    <property type="molecule type" value="Genomic_DNA"/>
</dbReference>
<name>A0A392WBR3_9FABA</name>
<comment type="caution">
    <text evidence="1">The sequence shown here is derived from an EMBL/GenBank/DDBJ whole genome shotgun (WGS) entry which is preliminary data.</text>
</comment>
<protein>
    <submittedName>
        <fullName evidence="1">Uncharacterized protein</fullName>
    </submittedName>
</protein>
<sequence length="28" mass="2930">MPHCIKNSQLSIVPAEATSSGNKVETTS</sequence>
<dbReference type="Proteomes" id="UP000265520">
    <property type="component" value="Unassembled WGS sequence"/>
</dbReference>
<evidence type="ECO:0000313" key="2">
    <source>
        <dbReference type="Proteomes" id="UP000265520"/>
    </source>
</evidence>
<evidence type="ECO:0000313" key="1">
    <source>
        <dbReference type="EMBL" id="MCI97229.1"/>
    </source>
</evidence>
<reference evidence="1 2" key="1">
    <citation type="journal article" date="2018" name="Front. Plant Sci.">
        <title>Red Clover (Trifolium pratense) and Zigzag Clover (T. medium) - A Picture of Genomic Similarities and Differences.</title>
        <authorList>
            <person name="Dluhosova J."/>
            <person name="Istvanek J."/>
            <person name="Nedelnik J."/>
            <person name="Repkova J."/>
        </authorList>
    </citation>
    <scope>NUCLEOTIDE SEQUENCE [LARGE SCALE GENOMIC DNA]</scope>
    <source>
        <strain evidence="2">cv. 10/8</strain>
        <tissue evidence="1">Leaf</tissue>
    </source>
</reference>
<accession>A0A392WBR3</accession>
<organism evidence="1 2">
    <name type="scientific">Trifolium medium</name>
    <dbReference type="NCBI Taxonomy" id="97028"/>
    <lineage>
        <taxon>Eukaryota</taxon>
        <taxon>Viridiplantae</taxon>
        <taxon>Streptophyta</taxon>
        <taxon>Embryophyta</taxon>
        <taxon>Tracheophyta</taxon>
        <taxon>Spermatophyta</taxon>
        <taxon>Magnoliopsida</taxon>
        <taxon>eudicotyledons</taxon>
        <taxon>Gunneridae</taxon>
        <taxon>Pentapetalae</taxon>
        <taxon>rosids</taxon>
        <taxon>fabids</taxon>
        <taxon>Fabales</taxon>
        <taxon>Fabaceae</taxon>
        <taxon>Papilionoideae</taxon>
        <taxon>50 kb inversion clade</taxon>
        <taxon>NPAAA clade</taxon>
        <taxon>Hologalegina</taxon>
        <taxon>IRL clade</taxon>
        <taxon>Trifolieae</taxon>
        <taxon>Trifolium</taxon>
    </lineage>
</organism>
<feature type="non-terminal residue" evidence="1">
    <location>
        <position position="28"/>
    </location>
</feature>